<feature type="region of interest" description="Disordered" evidence="2">
    <location>
        <begin position="1"/>
        <end position="42"/>
    </location>
</feature>
<evidence type="ECO:0000313" key="4">
    <source>
        <dbReference type="EMBL" id="OMP09036.1"/>
    </source>
</evidence>
<feature type="compositionally biased region" description="Polar residues" evidence="2">
    <location>
        <begin position="468"/>
        <end position="496"/>
    </location>
</feature>
<dbReference type="GO" id="GO:0010073">
    <property type="term" value="P:meristem maintenance"/>
    <property type="evidence" value="ECO:0007669"/>
    <property type="project" value="InterPro"/>
</dbReference>
<dbReference type="InterPro" id="IPR019557">
    <property type="entry name" value="AminoTfrase-like_pln_mobile"/>
</dbReference>
<feature type="compositionally biased region" description="Basic residues" evidence="2">
    <location>
        <begin position="30"/>
        <end position="39"/>
    </location>
</feature>
<evidence type="ECO:0000256" key="2">
    <source>
        <dbReference type="SAM" id="MobiDB-lite"/>
    </source>
</evidence>
<feature type="compositionally biased region" description="Acidic residues" evidence="2">
    <location>
        <begin position="523"/>
        <end position="532"/>
    </location>
</feature>
<dbReference type="PANTHER" id="PTHR46033">
    <property type="entry name" value="PROTEIN MAIN-LIKE 2"/>
    <property type="match status" value="1"/>
</dbReference>
<dbReference type="InterPro" id="IPR044824">
    <property type="entry name" value="MAIN-like"/>
</dbReference>
<sequence length="733" mass="81391">MATTHSGAPPRMCGSKKRHVRPKVDDGPARKKTKSHHSSKSFDRSWGSLRRAYLNHDKLCFEKGVVPPSKVKFMGTRGIRNWNDWVTEILSNDKYQKILKSAGVFDAVRVTTNLLHIQDLKTDKVDVWCVILSRWSTYSHTMVTSWGEFTFTLEDVSALLHLPMVYDSEENLDNVENPFDEDALKKGERKALSALSKAVRHGGKPRTITSYVKKCRDEDDAELQPFQLECFLLLWLARFVFPGNPVKGISVVLIPLAIHISKGFKLPLGPLYLGSLYARLDLLHEKIKASMGAFEVVAFLDLPFIQMCLWERFPLAAPNCNKSYTCLLEGYGDPSKYPTDSSIPSEHMRSWVFTRELPAIIEVSDKAKEFSWLTKFYLPFRVALHFGYDQVAPHRHVANPNHTFMHCLTSFSAQRLPKSNYLIPSSKRVGKKVHAKKNVPSTVTHTGAAIGVASPSHSDVDIIGDPPTKTTPLPSNDVNAVSPPTTNITSLPSNDASGAASPRHDDDGGDVEIVSESSSDDDHSQDDDEPEVDVVALKRGRVRHTSSSPGDSRVRLTSSSPRDNRVRLTSSSPGDNRVRLTSSSLGVGRNTSGATPATPRTSPHPASSSVDEMGFDQPVSGFHNFPVKAMYVAPLKEAELRGGKFWESTILESETTIAHFLNQIVGMKDDPEVELAQITEELEALDAEKKRLSEAWKRVQGQVARLEAKLNNIAPIRDSLEAFHQGRSFFPPP</sequence>
<evidence type="ECO:0000259" key="3">
    <source>
        <dbReference type="Pfam" id="PF10536"/>
    </source>
</evidence>
<feature type="compositionally biased region" description="Polar residues" evidence="2">
    <location>
        <begin position="545"/>
        <end position="610"/>
    </location>
</feature>
<dbReference type="Proteomes" id="UP000187203">
    <property type="component" value="Unassembled WGS sequence"/>
</dbReference>
<accession>A0A1R3KPM4</accession>
<protein>
    <recommendedName>
        <fullName evidence="3">Aminotransferase-like plant mobile domain-containing protein</fullName>
    </recommendedName>
</protein>
<gene>
    <name evidence="4" type="ORF">COLO4_05875</name>
</gene>
<dbReference type="OrthoDB" id="1679068at2759"/>
<proteinExistence type="predicted"/>
<name>A0A1R3KPM4_9ROSI</name>
<dbReference type="AlphaFoldDB" id="A0A1R3KPM4"/>
<feature type="region of interest" description="Disordered" evidence="2">
    <location>
        <begin position="432"/>
        <end position="615"/>
    </location>
</feature>
<keyword evidence="1" id="KW-0175">Coiled coil</keyword>
<comment type="caution">
    <text evidence="4">The sequence shown here is derived from an EMBL/GenBank/DDBJ whole genome shotgun (WGS) entry which is preliminary data.</text>
</comment>
<keyword evidence="5" id="KW-1185">Reference proteome</keyword>
<dbReference type="STRING" id="93759.A0A1R3KPM4"/>
<evidence type="ECO:0000313" key="5">
    <source>
        <dbReference type="Proteomes" id="UP000187203"/>
    </source>
</evidence>
<evidence type="ECO:0000256" key="1">
    <source>
        <dbReference type="SAM" id="Coils"/>
    </source>
</evidence>
<dbReference type="PANTHER" id="PTHR46033:SF80">
    <property type="entry name" value="PROTEIN MAIN-LIKE 2-LIKE"/>
    <property type="match status" value="1"/>
</dbReference>
<feature type="coiled-coil region" evidence="1">
    <location>
        <begin position="675"/>
        <end position="709"/>
    </location>
</feature>
<organism evidence="4 5">
    <name type="scientific">Corchorus olitorius</name>
    <dbReference type="NCBI Taxonomy" id="93759"/>
    <lineage>
        <taxon>Eukaryota</taxon>
        <taxon>Viridiplantae</taxon>
        <taxon>Streptophyta</taxon>
        <taxon>Embryophyta</taxon>
        <taxon>Tracheophyta</taxon>
        <taxon>Spermatophyta</taxon>
        <taxon>Magnoliopsida</taxon>
        <taxon>eudicotyledons</taxon>
        <taxon>Gunneridae</taxon>
        <taxon>Pentapetalae</taxon>
        <taxon>rosids</taxon>
        <taxon>malvids</taxon>
        <taxon>Malvales</taxon>
        <taxon>Malvaceae</taxon>
        <taxon>Grewioideae</taxon>
        <taxon>Apeibeae</taxon>
        <taxon>Corchorus</taxon>
    </lineage>
</organism>
<dbReference type="Pfam" id="PF10536">
    <property type="entry name" value="PMD"/>
    <property type="match status" value="1"/>
</dbReference>
<feature type="domain" description="Aminotransferase-like plant mobile" evidence="3">
    <location>
        <begin position="126"/>
        <end position="322"/>
    </location>
</feature>
<reference evidence="5" key="1">
    <citation type="submission" date="2013-09" db="EMBL/GenBank/DDBJ databases">
        <title>Corchorus olitorius genome sequencing.</title>
        <authorList>
            <person name="Alam M."/>
            <person name="Haque M.S."/>
            <person name="Islam M.S."/>
            <person name="Emdad E.M."/>
            <person name="Islam M.M."/>
            <person name="Ahmed B."/>
            <person name="Halim A."/>
            <person name="Hossen Q.M.M."/>
            <person name="Hossain M.Z."/>
            <person name="Ahmed R."/>
            <person name="Khan M.M."/>
            <person name="Islam R."/>
            <person name="Rashid M.M."/>
            <person name="Khan S.A."/>
            <person name="Rahman M.S."/>
            <person name="Alam M."/>
            <person name="Yahiya A.S."/>
            <person name="Khan M.S."/>
            <person name="Azam M.S."/>
            <person name="Haque T."/>
            <person name="Lashkar M.Z.H."/>
            <person name="Akhand A.I."/>
            <person name="Morshed G."/>
            <person name="Roy S."/>
            <person name="Uddin K.S."/>
            <person name="Rabeya T."/>
            <person name="Hossain A.S."/>
            <person name="Chowdhury A."/>
            <person name="Snigdha A.R."/>
            <person name="Mortoza M.S."/>
            <person name="Matin S.A."/>
            <person name="Hoque S.M.E."/>
            <person name="Islam M.K."/>
            <person name="Roy D.K."/>
            <person name="Haider R."/>
            <person name="Moosa M.M."/>
            <person name="Elias S.M."/>
            <person name="Hasan A.M."/>
            <person name="Jahan S."/>
            <person name="Shafiuddin M."/>
            <person name="Mahmood N."/>
            <person name="Shommy N.S."/>
        </authorList>
    </citation>
    <scope>NUCLEOTIDE SEQUENCE [LARGE SCALE GENOMIC DNA]</scope>
    <source>
        <strain evidence="5">cv. O-4</strain>
    </source>
</reference>
<dbReference type="EMBL" id="AWUE01012496">
    <property type="protein sequence ID" value="OMP09036.1"/>
    <property type="molecule type" value="Genomic_DNA"/>
</dbReference>